<gene>
    <name evidence="2" type="ORF">OCL97_21950</name>
</gene>
<accession>A0ABW6CU61</accession>
<reference evidence="2 3" key="1">
    <citation type="submission" date="2022-09" db="EMBL/GenBank/DDBJ databases">
        <title>New species of Phenylobacterium.</title>
        <authorList>
            <person name="Mieszkin S."/>
        </authorList>
    </citation>
    <scope>NUCLEOTIDE SEQUENCE [LARGE SCALE GENOMIC DNA]</scope>
    <source>
        <strain evidence="2 3">HK31-G</strain>
    </source>
</reference>
<evidence type="ECO:0008006" key="4">
    <source>
        <dbReference type="Google" id="ProtNLM"/>
    </source>
</evidence>
<evidence type="ECO:0000313" key="3">
    <source>
        <dbReference type="Proteomes" id="UP001598130"/>
    </source>
</evidence>
<feature type="transmembrane region" description="Helical" evidence="1">
    <location>
        <begin position="83"/>
        <end position="105"/>
    </location>
</feature>
<sequence>MTNQMTKGRAATLKGMAGFFILTLLLFAVLRFAGVTGPARVLVVTVGTSAMVAWWIFFALRIFKARDEYLQHAERHAWYWGGLIGLVASVPVFVFIGAGGLQWLWPEVPGGREVGRAFVIGYMLPTFMQVTGALAVGLWWRLARR</sequence>
<dbReference type="EMBL" id="JAOTJD010000071">
    <property type="protein sequence ID" value="MFD3266612.1"/>
    <property type="molecule type" value="Genomic_DNA"/>
</dbReference>
<keyword evidence="1" id="KW-1133">Transmembrane helix</keyword>
<keyword evidence="1" id="KW-0472">Membrane</keyword>
<protein>
    <recommendedName>
        <fullName evidence="4">Transmembrane protein</fullName>
    </recommendedName>
</protein>
<dbReference type="Proteomes" id="UP001598130">
    <property type="component" value="Unassembled WGS sequence"/>
</dbReference>
<keyword evidence="1" id="KW-0812">Transmembrane</keyword>
<dbReference type="RefSeq" id="WP_377371846.1">
    <property type="nucleotide sequence ID" value="NZ_JAOTJD010000071.1"/>
</dbReference>
<feature type="transmembrane region" description="Helical" evidence="1">
    <location>
        <begin position="117"/>
        <end position="140"/>
    </location>
</feature>
<proteinExistence type="predicted"/>
<keyword evidence="3" id="KW-1185">Reference proteome</keyword>
<evidence type="ECO:0000256" key="1">
    <source>
        <dbReference type="SAM" id="Phobius"/>
    </source>
</evidence>
<feature type="transmembrane region" description="Helical" evidence="1">
    <location>
        <begin position="43"/>
        <end position="63"/>
    </location>
</feature>
<name>A0ABW6CU61_9CAUL</name>
<evidence type="ECO:0000313" key="2">
    <source>
        <dbReference type="EMBL" id="MFD3266612.1"/>
    </source>
</evidence>
<organism evidence="2 3">
    <name type="scientific">Phenylobacterium ferrooxidans</name>
    <dbReference type="NCBI Taxonomy" id="2982689"/>
    <lineage>
        <taxon>Bacteria</taxon>
        <taxon>Pseudomonadati</taxon>
        <taxon>Pseudomonadota</taxon>
        <taxon>Alphaproteobacteria</taxon>
        <taxon>Caulobacterales</taxon>
        <taxon>Caulobacteraceae</taxon>
        <taxon>Phenylobacterium</taxon>
    </lineage>
</organism>
<comment type="caution">
    <text evidence="2">The sequence shown here is derived from an EMBL/GenBank/DDBJ whole genome shotgun (WGS) entry which is preliminary data.</text>
</comment>